<accession>A0A432GFG1</accession>
<dbReference type="EMBL" id="QNZL01000219">
    <property type="protein sequence ID" value="RTZ78238.1"/>
    <property type="molecule type" value="Genomic_DNA"/>
</dbReference>
<name>A0A432GFG1_9DELT</name>
<gene>
    <name evidence="5" type="ORF">DSY93_08400</name>
    <name evidence="4" type="ORF">DSY94_02660</name>
    <name evidence="3" type="ORF">DSY95_05560</name>
    <name evidence="1" type="ORF">DSY97_08125</name>
    <name evidence="2" type="ORF">DSY98_00970</name>
</gene>
<dbReference type="Proteomes" id="UP000288322">
    <property type="component" value="Unassembled WGS sequence"/>
</dbReference>
<comment type="caution">
    <text evidence="2">The sequence shown here is derived from an EMBL/GenBank/DDBJ whole genome shotgun (WGS) entry which is preliminary data.</text>
</comment>
<dbReference type="Proteomes" id="UP000286732">
    <property type="component" value="Unassembled WGS sequence"/>
</dbReference>
<evidence type="ECO:0000313" key="3">
    <source>
        <dbReference type="EMBL" id="RTZ84917.1"/>
    </source>
</evidence>
<evidence type="ECO:0000313" key="2">
    <source>
        <dbReference type="EMBL" id="RTZ82498.1"/>
    </source>
</evidence>
<evidence type="ECO:0000313" key="5">
    <source>
        <dbReference type="EMBL" id="RTZ88422.1"/>
    </source>
</evidence>
<dbReference type="EMBL" id="QNZI01000072">
    <property type="protein sequence ID" value="RTZ85966.1"/>
    <property type="molecule type" value="Genomic_DNA"/>
</dbReference>
<evidence type="ECO:0000313" key="4">
    <source>
        <dbReference type="EMBL" id="RTZ85966.1"/>
    </source>
</evidence>
<dbReference type="EMBL" id="QNZH01000228">
    <property type="protein sequence ID" value="RTZ88422.1"/>
    <property type="molecule type" value="Genomic_DNA"/>
</dbReference>
<dbReference type="Proteomes" id="UP000287719">
    <property type="component" value="Unassembled WGS sequence"/>
</dbReference>
<dbReference type="AlphaFoldDB" id="A0A432GFG1"/>
<dbReference type="Proteomes" id="UP000287176">
    <property type="component" value="Unassembled WGS sequence"/>
</dbReference>
<evidence type="ECO:0000313" key="1">
    <source>
        <dbReference type="EMBL" id="RTZ78238.1"/>
    </source>
</evidence>
<evidence type="ECO:0000313" key="6">
    <source>
        <dbReference type="Proteomes" id="UP000286732"/>
    </source>
</evidence>
<evidence type="ECO:0000313" key="7">
    <source>
        <dbReference type="Proteomes" id="UP000286801"/>
    </source>
</evidence>
<dbReference type="EMBL" id="QNZM01000038">
    <property type="protein sequence ID" value="RTZ82498.1"/>
    <property type="molecule type" value="Genomic_DNA"/>
</dbReference>
<dbReference type="Proteomes" id="UP000286801">
    <property type="component" value="Unassembled WGS sequence"/>
</dbReference>
<organism evidence="2 6">
    <name type="scientific">SAR324 cluster bacterium</name>
    <dbReference type="NCBI Taxonomy" id="2024889"/>
    <lineage>
        <taxon>Bacteria</taxon>
        <taxon>Deltaproteobacteria</taxon>
        <taxon>SAR324 cluster</taxon>
    </lineage>
</organism>
<dbReference type="EMBL" id="QNZJ01000243">
    <property type="protein sequence ID" value="RTZ84917.1"/>
    <property type="molecule type" value="Genomic_DNA"/>
</dbReference>
<proteinExistence type="predicted"/>
<reference evidence="6 7" key="1">
    <citation type="submission" date="2018-06" db="EMBL/GenBank/DDBJ databases">
        <title>Combined omics and stable isotope probing to characterize newly discovered Mariana Back-Arc vent microbial communities.</title>
        <authorList>
            <person name="Trembath-Reichert E."/>
            <person name="Huber J.A."/>
        </authorList>
    </citation>
    <scope>NUCLEOTIDE SEQUENCE [LARGE SCALE GENOMIC DNA]</scope>
    <source>
        <strain evidence="5">MAG 151</strain>
        <strain evidence="4">MAG 24</strain>
        <strain evidence="3">MAG 54</strain>
        <strain evidence="1">MAG 63_1</strain>
        <strain evidence="2">MAG 63_2</strain>
    </source>
</reference>
<protein>
    <submittedName>
        <fullName evidence="2">Uncharacterized protein</fullName>
    </submittedName>
</protein>
<sequence>MNQLDYVDICPGESVLFKWNLREFRMIYAFCSAKKRYEKTFVHIINNTLMRTILEQLLFDKLRICCGNYKGSTRPFNIEGV</sequence>